<accession>A0A6A6GSX4</accession>
<evidence type="ECO:0000256" key="4">
    <source>
        <dbReference type="ARBA" id="ARBA00022989"/>
    </source>
</evidence>
<dbReference type="OrthoDB" id="3257095at2759"/>
<dbReference type="AlphaFoldDB" id="A0A6A6GSX4"/>
<evidence type="ECO:0000313" key="7">
    <source>
        <dbReference type="EMBL" id="KAF2228709.1"/>
    </source>
</evidence>
<feature type="transmembrane region" description="Helical" evidence="6">
    <location>
        <begin position="52"/>
        <end position="69"/>
    </location>
</feature>
<dbReference type="GO" id="GO:0016020">
    <property type="term" value="C:membrane"/>
    <property type="evidence" value="ECO:0007669"/>
    <property type="project" value="UniProtKB-SubCell"/>
</dbReference>
<dbReference type="EMBL" id="ML991897">
    <property type="protein sequence ID" value="KAF2228709.1"/>
    <property type="molecule type" value="Genomic_DNA"/>
</dbReference>
<evidence type="ECO:0000256" key="1">
    <source>
        <dbReference type="ARBA" id="ARBA00004141"/>
    </source>
</evidence>
<keyword evidence="4 6" id="KW-1133">Transmembrane helix</keyword>
<feature type="transmembrane region" description="Helical" evidence="6">
    <location>
        <begin position="204"/>
        <end position="227"/>
    </location>
</feature>
<comment type="subcellular location">
    <subcellularLocation>
        <location evidence="1">Membrane</location>
        <topology evidence="1">Multi-pass membrane protein</topology>
    </subcellularLocation>
</comment>
<evidence type="ECO:0000256" key="2">
    <source>
        <dbReference type="ARBA" id="ARBA00022448"/>
    </source>
</evidence>
<reference evidence="7" key="1">
    <citation type="journal article" date="2020" name="Stud. Mycol.">
        <title>101 Dothideomycetes genomes: a test case for predicting lifestyles and emergence of pathogens.</title>
        <authorList>
            <person name="Haridas S."/>
            <person name="Albert R."/>
            <person name="Binder M."/>
            <person name="Bloem J."/>
            <person name="Labutti K."/>
            <person name="Salamov A."/>
            <person name="Andreopoulos B."/>
            <person name="Baker S."/>
            <person name="Barry K."/>
            <person name="Bills G."/>
            <person name="Bluhm B."/>
            <person name="Cannon C."/>
            <person name="Castanera R."/>
            <person name="Culley D."/>
            <person name="Daum C."/>
            <person name="Ezra D."/>
            <person name="Gonzalez J."/>
            <person name="Henrissat B."/>
            <person name="Kuo A."/>
            <person name="Liang C."/>
            <person name="Lipzen A."/>
            <person name="Lutzoni F."/>
            <person name="Magnuson J."/>
            <person name="Mondo S."/>
            <person name="Nolan M."/>
            <person name="Ohm R."/>
            <person name="Pangilinan J."/>
            <person name="Park H.-J."/>
            <person name="Ramirez L."/>
            <person name="Alfaro M."/>
            <person name="Sun H."/>
            <person name="Tritt A."/>
            <person name="Yoshinaga Y."/>
            <person name="Zwiers L.-H."/>
            <person name="Turgeon B."/>
            <person name="Goodwin S."/>
            <person name="Spatafora J."/>
            <person name="Crous P."/>
            <person name="Grigoriev I."/>
        </authorList>
    </citation>
    <scope>NUCLEOTIDE SEQUENCE</scope>
    <source>
        <strain evidence="7">Tuck. ex Michener</strain>
    </source>
</reference>
<feature type="transmembrane region" description="Helical" evidence="6">
    <location>
        <begin position="459"/>
        <end position="478"/>
    </location>
</feature>
<dbReference type="Gene3D" id="1.20.1740.10">
    <property type="entry name" value="Amino acid/polyamine transporter I"/>
    <property type="match status" value="1"/>
</dbReference>
<dbReference type="PIRSF" id="PIRSF006060">
    <property type="entry name" value="AA_transporter"/>
    <property type="match status" value="1"/>
</dbReference>
<dbReference type="InterPro" id="IPR002293">
    <property type="entry name" value="AA/rel_permease1"/>
</dbReference>
<evidence type="ECO:0000256" key="3">
    <source>
        <dbReference type="ARBA" id="ARBA00022692"/>
    </source>
</evidence>
<feature type="transmembrane region" description="Helical" evidence="6">
    <location>
        <begin position="134"/>
        <end position="158"/>
    </location>
</feature>
<evidence type="ECO:0000256" key="6">
    <source>
        <dbReference type="SAM" id="Phobius"/>
    </source>
</evidence>
<dbReference type="GO" id="GO:0022857">
    <property type="term" value="F:transmembrane transporter activity"/>
    <property type="evidence" value="ECO:0007669"/>
    <property type="project" value="InterPro"/>
</dbReference>
<evidence type="ECO:0000313" key="8">
    <source>
        <dbReference type="Proteomes" id="UP000800092"/>
    </source>
</evidence>
<proteinExistence type="predicted"/>
<protein>
    <submittedName>
        <fullName evidence="7">Amino acid transporter</fullName>
    </submittedName>
</protein>
<feature type="transmembrane region" description="Helical" evidence="6">
    <location>
        <begin position="178"/>
        <end position="197"/>
    </location>
</feature>
<feature type="transmembrane region" description="Helical" evidence="6">
    <location>
        <begin position="247"/>
        <end position="266"/>
    </location>
</feature>
<keyword evidence="5 6" id="KW-0472">Membrane</keyword>
<sequence>MDADGKFESGTLVQDLSVEYRDDVLQETGKYGTEADRRDMRRINKRQELRRTFHFFTIFGYAVILGNTWEFVLVTGIFSITNGGTAGTIWMFVMTCFGMFFVMLSLAEMASIAPTAGGQYHWVSEFSPPRYQKLLSFCVGWFAVLGWQSAMAAVGIVVAQHVQALMVLSNPSYMIKTWHEALFSIATVTVCILFNIFLVRKLPLFQGVIVALHVFGFFAVVVVFWVLGRRSNARDVFTTFSDNGWGSTGVSCLVGLLSPIATLIGADSSCHLSEEVHNASWVLPRAMVATACANYFAALFMTITFMFFLGDIDAALDSPTRVPYIEVLYNVTQSKGATIVFTSLLMVLLIACMVNQVTATSRQLFAFARDGGVPFYKWLSYVRPGWDTPINSLTVTFLVSAVLSLFCIASPIALNIATSLSQTGLLTSYTIANGCTLAKRIRREPFPPSQFSLRRNGGFVVNVIAMCFLCIANVFIFFPAAPNATAETMNWSIVIYGGTAIFMLIYYAARARHVYDGPVTQIIKD</sequence>
<gene>
    <name evidence="7" type="ORF">EV356DRAFT_497522</name>
</gene>
<name>A0A6A6GSX4_VIRVR</name>
<evidence type="ECO:0000256" key="5">
    <source>
        <dbReference type="ARBA" id="ARBA00023136"/>
    </source>
</evidence>
<dbReference type="Pfam" id="PF13520">
    <property type="entry name" value="AA_permease_2"/>
    <property type="match status" value="1"/>
</dbReference>
<keyword evidence="3 6" id="KW-0812">Transmembrane</keyword>
<organism evidence="7 8">
    <name type="scientific">Viridothelium virens</name>
    <name type="common">Speckled blister lichen</name>
    <name type="synonym">Trypethelium virens</name>
    <dbReference type="NCBI Taxonomy" id="1048519"/>
    <lineage>
        <taxon>Eukaryota</taxon>
        <taxon>Fungi</taxon>
        <taxon>Dikarya</taxon>
        <taxon>Ascomycota</taxon>
        <taxon>Pezizomycotina</taxon>
        <taxon>Dothideomycetes</taxon>
        <taxon>Dothideomycetes incertae sedis</taxon>
        <taxon>Trypetheliales</taxon>
        <taxon>Trypetheliaceae</taxon>
        <taxon>Viridothelium</taxon>
    </lineage>
</organism>
<keyword evidence="8" id="KW-1185">Reference proteome</keyword>
<feature type="transmembrane region" description="Helical" evidence="6">
    <location>
        <begin position="420"/>
        <end position="438"/>
    </location>
</feature>
<keyword evidence="2" id="KW-0813">Transport</keyword>
<dbReference type="PANTHER" id="PTHR45649">
    <property type="entry name" value="AMINO-ACID PERMEASE BAT1"/>
    <property type="match status" value="1"/>
</dbReference>
<feature type="transmembrane region" description="Helical" evidence="6">
    <location>
        <begin position="393"/>
        <end position="414"/>
    </location>
</feature>
<feature type="transmembrane region" description="Helical" evidence="6">
    <location>
        <begin position="89"/>
        <end position="113"/>
    </location>
</feature>
<feature type="transmembrane region" description="Helical" evidence="6">
    <location>
        <begin position="286"/>
        <end position="309"/>
    </location>
</feature>
<dbReference type="PANTHER" id="PTHR45649:SF2">
    <property type="entry name" value="ACID PERMEASE, PUTATIVE-RELATED"/>
    <property type="match status" value="1"/>
</dbReference>
<feature type="transmembrane region" description="Helical" evidence="6">
    <location>
        <begin position="490"/>
        <end position="509"/>
    </location>
</feature>
<feature type="transmembrane region" description="Helical" evidence="6">
    <location>
        <begin position="336"/>
        <end position="354"/>
    </location>
</feature>
<dbReference type="Proteomes" id="UP000800092">
    <property type="component" value="Unassembled WGS sequence"/>
</dbReference>